<dbReference type="Gene3D" id="2.110.10.10">
    <property type="entry name" value="Hemopexin-like domain"/>
    <property type="match status" value="1"/>
</dbReference>
<organism evidence="1 2">
    <name type="scientific">Pseudomonas syringae</name>
    <dbReference type="NCBI Taxonomy" id="317"/>
    <lineage>
        <taxon>Bacteria</taxon>
        <taxon>Pseudomonadati</taxon>
        <taxon>Pseudomonadota</taxon>
        <taxon>Gammaproteobacteria</taxon>
        <taxon>Pseudomonadales</taxon>
        <taxon>Pseudomonadaceae</taxon>
        <taxon>Pseudomonas</taxon>
    </lineage>
</organism>
<sequence length="223" mass="25643">MSKLNNFVAIDWRSGPDRIYFFFKDTDQFSRYNNGDEKVPNEYPKPIKGNWPGFDSYAKHLRFGFTQTRAGDKDIAWLFFYNGERPWVCAYDQDNDKADAFYDLSNSLWTPILPYFDRIVAGTWLEAIGHKYEFLFLLNDGTRLTFHTVTQKINHQANAILPGLAPYKDRLVTAAQIDPTFSDNLWCIFLTDDQFVVFNMQKGAVEGGVRNVSGTFAGLTRGL</sequence>
<protein>
    <recommendedName>
        <fullName evidence="3">Hemopexin</fullName>
    </recommendedName>
</protein>
<accession>A0A3T0JXQ9</accession>
<proteinExistence type="predicted"/>
<dbReference type="InterPro" id="IPR036375">
    <property type="entry name" value="Hemopexin-like_dom_sf"/>
</dbReference>
<evidence type="ECO:0008006" key="3">
    <source>
        <dbReference type="Google" id="ProtNLM"/>
    </source>
</evidence>
<dbReference type="AlphaFoldDB" id="A0A3T0JXQ9"/>
<evidence type="ECO:0000313" key="2">
    <source>
        <dbReference type="Proteomes" id="UP000282760"/>
    </source>
</evidence>
<gene>
    <name evidence="1" type="ORF">CT157_20015</name>
</gene>
<dbReference type="EMBL" id="CP024646">
    <property type="protein sequence ID" value="AZV28196.1"/>
    <property type="molecule type" value="Genomic_DNA"/>
</dbReference>
<reference evidence="1 2" key="1">
    <citation type="submission" date="2017-11" db="EMBL/GenBank/DDBJ databases">
        <title>Effect of PGPRs.</title>
        <authorList>
            <person name="Oliva R."/>
            <person name="Nong J."/>
            <person name="Roman V."/>
        </authorList>
    </citation>
    <scope>NUCLEOTIDE SEQUENCE [LARGE SCALE GENOMIC DNA]</scope>
    <source>
        <strain evidence="1">Inb918</strain>
    </source>
</reference>
<evidence type="ECO:0000313" key="1">
    <source>
        <dbReference type="EMBL" id="AZV28196.1"/>
    </source>
</evidence>
<dbReference type="Proteomes" id="UP000282760">
    <property type="component" value="Chromosome"/>
</dbReference>
<name>A0A3T0JXQ9_PSESX</name>